<keyword evidence="3 7" id="KW-0812">Transmembrane</keyword>
<feature type="transmembrane region" description="Helical" evidence="7">
    <location>
        <begin position="108"/>
        <end position="141"/>
    </location>
</feature>
<dbReference type="Pfam" id="PF04511">
    <property type="entry name" value="DER1"/>
    <property type="match status" value="1"/>
</dbReference>
<dbReference type="Proteomes" id="UP000278143">
    <property type="component" value="Unassembled WGS sequence"/>
</dbReference>
<feature type="transmembrane region" description="Helical" evidence="7">
    <location>
        <begin position="63"/>
        <end position="88"/>
    </location>
</feature>
<name>A0A4P9YZC1_9FUNG</name>
<gene>
    <name evidence="8" type="ORF">SYNPS1DRAFT_15616</name>
</gene>
<dbReference type="PANTHER" id="PTHR11009">
    <property type="entry name" value="DER1-LIKE PROTEIN, DERLIN"/>
    <property type="match status" value="1"/>
</dbReference>
<evidence type="ECO:0000256" key="7">
    <source>
        <dbReference type="RuleBase" id="RU363059"/>
    </source>
</evidence>
<dbReference type="SUPFAM" id="SSF144091">
    <property type="entry name" value="Rhomboid-like"/>
    <property type="match status" value="1"/>
</dbReference>
<proteinExistence type="inferred from homology"/>
<feature type="transmembrane region" description="Helical" evidence="7">
    <location>
        <begin position="20"/>
        <end position="42"/>
    </location>
</feature>
<evidence type="ECO:0000256" key="6">
    <source>
        <dbReference type="ARBA" id="ARBA00023136"/>
    </source>
</evidence>
<comment type="function">
    <text evidence="7">May be involved in the degradation of misfolded endoplasmic reticulum (ER) luminal proteins.</text>
</comment>
<comment type="subcellular location">
    <subcellularLocation>
        <location evidence="1 7">Endoplasmic reticulum membrane</location>
        <topology evidence="1 7">Multi-pass membrane protein</topology>
    </subcellularLocation>
</comment>
<comment type="similarity">
    <text evidence="2 7">Belongs to the derlin family.</text>
</comment>
<evidence type="ECO:0000313" key="8">
    <source>
        <dbReference type="EMBL" id="RKP25476.1"/>
    </source>
</evidence>
<keyword evidence="5 7" id="KW-1133">Transmembrane helix</keyword>
<dbReference type="AlphaFoldDB" id="A0A4P9YZC1"/>
<keyword evidence="6 7" id="KW-0472">Membrane</keyword>
<dbReference type="InterPro" id="IPR007599">
    <property type="entry name" value="DER1"/>
</dbReference>
<accession>A0A4P9YZC1</accession>
<keyword evidence="4 7" id="KW-0256">Endoplasmic reticulum</keyword>
<reference evidence="9" key="1">
    <citation type="journal article" date="2018" name="Nat. Microbiol.">
        <title>Leveraging single-cell genomics to expand the fungal tree of life.</title>
        <authorList>
            <person name="Ahrendt S.R."/>
            <person name="Quandt C.A."/>
            <person name="Ciobanu D."/>
            <person name="Clum A."/>
            <person name="Salamov A."/>
            <person name="Andreopoulos B."/>
            <person name="Cheng J.F."/>
            <person name="Woyke T."/>
            <person name="Pelin A."/>
            <person name="Henrissat B."/>
            <person name="Reynolds N.K."/>
            <person name="Benny G.L."/>
            <person name="Smith M.E."/>
            <person name="James T.Y."/>
            <person name="Grigoriev I.V."/>
        </authorList>
    </citation>
    <scope>NUCLEOTIDE SEQUENCE [LARGE SCALE GENOMIC DNA]</scope>
    <source>
        <strain evidence="9">Benny S71-1</strain>
    </source>
</reference>
<dbReference type="InterPro" id="IPR035952">
    <property type="entry name" value="Rhomboid-like_sf"/>
</dbReference>
<evidence type="ECO:0000256" key="3">
    <source>
        <dbReference type="ARBA" id="ARBA00022692"/>
    </source>
</evidence>
<dbReference type="GO" id="GO:0005789">
    <property type="term" value="C:endoplasmic reticulum membrane"/>
    <property type="evidence" value="ECO:0007669"/>
    <property type="project" value="UniProtKB-SubCell"/>
</dbReference>
<evidence type="ECO:0000256" key="5">
    <source>
        <dbReference type="ARBA" id="ARBA00022989"/>
    </source>
</evidence>
<organism evidence="8 9">
    <name type="scientific">Syncephalis pseudoplumigaleata</name>
    <dbReference type="NCBI Taxonomy" id="1712513"/>
    <lineage>
        <taxon>Eukaryota</taxon>
        <taxon>Fungi</taxon>
        <taxon>Fungi incertae sedis</taxon>
        <taxon>Zoopagomycota</taxon>
        <taxon>Zoopagomycotina</taxon>
        <taxon>Zoopagomycetes</taxon>
        <taxon>Zoopagales</taxon>
        <taxon>Piptocephalidaceae</taxon>
        <taxon>Syncephalis</taxon>
    </lineage>
</organism>
<dbReference type="OrthoDB" id="1716531at2759"/>
<evidence type="ECO:0000256" key="1">
    <source>
        <dbReference type="ARBA" id="ARBA00004477"/>
    </source>
</evidence>
<dbReference type="GO" id="GO:0006950">
    <property type="term" value="P:response to stress"/>
    <property type="evidence" value="ECO:0007669"/>
    <property type="project" value="UniProtKB-ARBA"/>
</dbReference>
<evidence type="ECO:0000313" key="9">
    <source>
        <dbReference type="Proteomes" id="UP000278143"/>
    </source>
</evidence>
<keyword evidence="9" id="KW-1185">Reference proteome</keyword>
<dbReference type="EMBL" id="KZ989736">
    <property type="protein sequence ID" value="RKP25476.1"/>
    <property type="molecule type" value="Genomic_DNA"/>
</dbReference>
<evidence type="ECO:0000256" key="4">
    <source>
        <dbReference type="ARBA" id="ARBA00022824"/>
    </source>
</evidence>
<protein>
    <recommendedName>
        <fullName evidence="7">Derlin</fullName>
    </recommendedName>
</protein>
<evidence type="ECO:0000256" key="2">
    <source>
        <dbReference type="ARBA" id="ARBA00008917"/>
    </source>
</evidence>
<sequence>MDLSEVRTWFLGLPTITRFLFTASLAVPLVAQFGIVHPYLLILRWTSITRELQASGACAHASLLWRLVTTFFYNRLGFGLLMNLYFIYVHSRELETTTFDGQPADYATFLLFCGICSTVGGILLDLPVLNDALVLAIAHYWSLRNAERIVSFMFGMRFKAKYFTAVLLGYELLLSGHLPVGSLLGAASAHLFHYLVEILPAQGGRRWLTTPAFL</sequence>
<feature type="transmembrane region" description="Helical" evidence="7">
    <location>
        <begin position="162"/>
        <end position="187"/>
    </location>
</feature>